<feature type="compositionally biased region" description="Low complexity" evidence="4">
    <location>
        <begin position="12"/>
        <end position="24"/>
    </location>
</feature>
<name>A0A9Q9W5R1_CYPCA</name>
<keyword evidence="1" id="KW-0805">Transcription regulation</keyword>
<dbReference type="OrthoDB" id="1870062at2759"/>
<evidence type="ECO:0000256" key="4">
    <source>
        <dbReference type="SAM" id="MobiDB-lite"/>
    </source>
</evidence>
<dbReference type="GO" id="GO:0006357">
    <property type="term" value="P:regulation of transcription by RNA polymerase II"/>
    <property type="evidence" value="ECO:0007669"/>
    <property type="project" value="TreeGrafter"/>
</dbReference>
<gene>
    <name evidence="6" type="primary">LOC109057510</name>
</gene>
<protein>
    <submittedName>
        <fullName evidence="6">Suppressor protein SRP40-like</fullName>
    </submittedName>
</protein>
<dbReference type="PROSITE" id="PS50864">
    <property type="entry name" value="SAND"/>
    <property type="match status" value="1"/>
</dbReference>
<dbReference type="Pfam" id="PF01342">
    <property type="entry name" value="SAND"/>
    <property type="match status" value="1"/>
</dbReference>
<evidence type="ECO:0000256" key="3">
    <source>
        <dbReference type="ARBA" id="ARBA00023242"/>
    </source>
</evidence>
<evidence type="ECO:0000259" key="5">
    <source>
        <dbReference type="PROSITE" id="PS50864"/>
    </source>
</evidence>
<dbReference type="AlphaFoldDB" id="A0A9Q9W5R1"/>
<dbReference type="InterPro" id="IPR000770">
    <property type="entry name" value="SAND_dom"/>
</dbReference>
<dbReference type="PANTHER" id="PTHR10417">
    <property type="entry name" value="GLUCOCORTICOID MODULATORY ELEMENT-BINDING PROTEIN"/>
    <property type="match status" value="1"/>
</dbReference>
<keyword evidence="2" id="KW-0804">Transcription</keyword>
<dbReference type="RefSeq" id="XP_042577337.1">
    <property type="nucleotide sequence ID" value="XM_042721403.1"/>
</dbReference>
<keyword evidence="3" id="KW-0539">Nucleus</keyword>
<dbReference type="GO" id="GO:0000978">
    <property type="term" value="F:RNA polymerase II cis-regulatory region sequence-specific DNA binding"/>
    <property type="evidence" value="ECO:0007669"/>
    <property type="project" value="TreeGrafter"/>
</dbReference>
<evidence type="ECO:0000256" key="1">
    <source>
        <dbReference type="ARBA" id="ARBA00023015"/>
    </source>
</evidence>
<evidence type="ECO:0000256" key="2">
    <source>
        <dbReference type="ARBA" id="ARBA00023163"/>
    </source>
</evidence>
<feature type="compositionally biased region" description="Acidic residues" evidence="4">
    <location>
        <begin position="1"/>
        <end position="11"/>
    </location>
</feature>
<dbReference type="GO" id="GO:0005634">
    <property type="term" value="C:nucleus"/>
    <property type="evidence" value="ECO:0007669"/>
    <property type="project" value="TreeGrafter"/>
</dbReference>
<feature type="domain" description="SAND" evidence="5">
    <location>
        <begin position="56"/>
        <end position="148"/>
    </location>
</feature>
<evidence type="ECO:0000313" key="6">
    <source>
        <dbReference type="RefSeq" id="XP_042577337.1"/>
    </source>
</evidence>
<feature type="region of interest" description="Disordered" evidence="4">
    <location>
        <begin position="284"/>
        <end position="313"/>
    </location>
</feature>
<dbReference type="SMART" id="SM00258">
    <property type="entry name" value="SAND"/>
    <property type="match status" value="1"/>
</dbReference>
<organism evidence="6">
    <name type="scientific">Cyprinus carpio</name>
    <name type="common">Common carp</name>
    <dbReference type="NCBI Taxonomy" id="7962"/>
    <lineage>
        <taxon>Eukaryota</taxon>
        <taxon>Metazoa</taxon>
        <taxon>Chordata</taxon>
        <taxon>Craniata</taxon>
        <taxon>Vertebrata</taxon>
        <taxon>Euteleostomi</taxon>
        <taxon>Actinopterygii</taxon>
        <taxon>Neopterygii</taxon>
        <taxon>Teleostei</taxon>
        <taxon>Ostariophysi</taxon>
        <taxon>Cypriniformes</taxon>
        <taxon>Cyprinidae</taxon>
        <taxon>Cyprininae</taxon>
        <taxon>Cyprinus</taxon>
    </lineage>
</organism>
<dbReference type="Proteomes" id="UP001155660">
    <property type="component" value="Chromosome B3"/>
</dbReference>
<sequence length="592" mass="65198">MDGELFTDSEQDWSSSSESDWMSETGKRKGKQGVKRKMDQQNGKTKKIARTKNSRLPGVDLTDVFQEVRKKDQLAVHCGKIAGHLYRIKYDNGEKCILCKGKWFTPSMFEKFGGKGHHKKWKSSIYYKPSNGFQPFKLLELIQNGCLSEFGQMRESNREATPKRLFSRTPKTPVCGIEEETIQLDSSSDESVSAAERVKTVTQTESHKRLFSKTLEKPECRIEEETIQLDSSSDESVSVAVRVKKNRRESTANDRYSFSDESVSVAERVKMNRRESVTVTETLTEKITEPVESTASARDSPAPPTDDTEPAVSRQLRESIREVTQTESWKRLFSKSLEIPVCRIEQETFQLDRSSDESVSVAEKVKMADDTRGNFLSNVAKQLWEMLPSTGNQAQNSKKITERVKSTANARDSSVPLTDATEPAVSPVVEEADQTTDEAAAALLNFSDSPTDATEPTVSPVVDEADQTTDEAAAAAQLNFSDSPTDATEPTVSPVVDEADQTTDEAAAALLNFSDSPTDATEPTVSPAVEEADQTTDEAAAAAQLNFSDSLTDATHSNAVEEADQTTDEAAAAALLNFSDSLDLQNPQYLLS</sequence>
<proteinExistence type="predicted"/>
<dbReference type="PANTHER" id="PTHR10417:SF9">
    <property type="entry name" value="SP140 NUCLEAR BODY PROTEIN"/>
    <property type="match status" value="1"/>
</dbReference>
<accession>A0A9Q9W5R1</accession>
<dbReference type="KEGG" id="ccar:109057510"/>
<dbReference type="GeneID" id="109057510"/>
<feature type="region of interest" description="Disordered" evidence="4">
    <location>
        <begin position="1"/>
        <end position="52"/>
    </location>
</feature>
<reference evidence="6" key="1">
    <citation type="submission" date="2025-08" db="UniProtKB">
        <authorList>
            <consortium name="RefSeq"/>
        </authorList>
    </citation>
    <scope>IDENTIFICATION</scope>
    <source>
        <tissue evidence="6">Muscle</tissue>
    </source>
</reference>